<evidence type="ECO:0000259" key="9">
    <source>
        <dbReference type="Pfam" id="PF13828"/>
    </source>
</evidence>
<evidence type="ECO:0000256" key="1">
    <source>
        <dbReference type="ARBA" id="ARBA00004236"/>
    </source>
</evidence>
<organism evidence="10 11">
    <name type="scientific">Actinomadura rudentiformis</name>
    <dbReference type="NCBI Taxonomy" id="359158"/>
    <lineage>
        <taxon>Bacteria</taxon>
        <taxon>Bacillati</taxon>
        <taxon>Actinomycetota</taxon>
        <taxon>Actinomycetes</taxon>
        <taxon>Streptosporangiales</taxon>
        <taxon>Thermomonosporaceae</taxon>
        <taxon>Actinomadura</taxon>
    </lineage>
</organism>
<dbReference type="Pfam" id="PF05423">
    <property type="entry name" value="Mycobact_memb"/>
    <property type="match status" value="1"/>
</dbReference>
<dbReference type="InterPro" id="IPR038468">
    <property type="entry name" value="MmpS_C"/>
</dbReference>
<evidence type="ECO:0000256" key="5">
    <source>
        <dbReference type="ARBA" id="ARBA00022989"/>
    </source>
</evidence>
<reference evidence="10 11" key="1">
    <citation type="submission" date="2019-09" db="EMBL/GenBank/DDBJ databases">
        <title>Actinomadura physcomitrii sp. nov., a novel actinomycete isolated from moss [Physcomitrium sphaericum (Ludw) Fuernr].</title>
        <authorList>
            <person name="Zhuang X."/>
            <person name="Liu C."/>
        </authorList>
    </citation>
    <scope>NUCLEOTIDE SEQUENCE [LARGE SCALE GENOMIC DNA]</scope>
    <source>
        <strain evidence="10 11">HMC1</strain>
    </source>
</reference>
<dbReference type="Gene3D" id="2.60.40.2880">
    <property type="entry name" value="MmpS1-5, C-terminal soluble domain"/>
    <property type="match status" value="1"/>
</dbReference>
<dbReference type="InterPro" id="IPR008693">
    <property type="entry name" value="MmpS"/>
</dbReference>
<keyword evidence="3" id="KW-1003">Cell membrane</keyword>
<feature type="transmembrane region" description="Helical" evidence="8">
    <location>
        <begin position="66"/>
        <end position="94"/>
    </location>
</feature>
<evidence type="ECO:0000256" key="6">
    <source>
        <dbReference type="ARBA" id="ARBA00023136"/>
    </source>
</evidence>
<keyword evidence="5 8" id="KW-1133">Transmembrane helix</keyword>
<keyword evidence="4 8" id="KW-0812">Transmembrane</keyword>
<evidence type="ECO:0000256" key="2">
    <source>
        <dbReference type="ARBA" id="ARBA00007531"/>
    </source>
</evidence>
<feature type="region of interest" description="Disordered" evidence="7">
    <location>
        <begin position="1"/>
        <end position="22"/>
    </location>
</feature>
<dbReference type="RefSeq" id="WP_151568603.1">
    <property type="nucleotide sequence ID" value="NZ_WBMT01000026.1"/>
</dbReference>
<dbReference type="Pfam" id="PF13828">
    <property type="entry name" value="DUF4190"/>
    <property type="match status" value="1"/>
</dbReference>
<evidence type="ECO:0000256" key="8">
    <source>
        <dbReference type="SAM" id="Phobius"/>
    </source>
</evidence>
<dbReference type="AlphaFoldDB" id="A0A6H9YBF3"/>
<dbReference type="InterPro" id="IPR025241">
    <property type="entry name" value="DUF4190"/>
</dbReference>
<keyword evidence="6 8" id="KW-0472">Membrane</keyword>
<evidence type="ECO:0000313" key="11">
    <source>
        <dbReference type="Proteomes" id="UP000468735"/>
    </source>
</evidence>
<comment type="caution">
    <text evidence="10">The sequence shown here is derived from an EMBL/GenBank/DDBJ whole genome shotgun (WGS) entry which is preliminary data.</text>
</comment>
<gene>
    <name evidence="10" type="ORF">F8566_41925</name>
</gene>
<comment type="subcellular location">
    <subcellularLocation>
        <location evidence="1">Cell membrane</location>
    </subcellularLocation>
</comment>
<keyword evidence="11" id="KW-1185">Reference proteome</keyword>
<accession>A0A6H9YBF3</accession>
<feature type="domain" description="DUF4190" evidence="9">
    <location>
        <begin position="26"/>
        <end position="83"/>
    </location>
</feature>
<dbReference type="EMBL" id="WBMT01000026">
    <property type="protein sequence ID" value="KAB2341283.1"/>
    <property type="molecule type" value="Genomic_DNA"/>
</dbReference>
<dbReference type="OrthoDB" id="3479553at2"/>
<protein>
    <submittedName>
        <fullName evidence="10">DUF4190 domain-containing protein</fullName>
    </submittedName>
</protein>
<evidence type="ECO:0000256" key="3">
    <source>
        <dbReference type="ARBA" id="ARBA00022475"/>
    </source>
</evidence>
<evidence type="ECO:0000313" key="10">
    <source>
        <dbReference type="EMBL" id="KAB2341283.1"/>
    </source>
</evidence>
<proteinExistence type="inferred from homology"/>
<evidence type="ECO:0000256" key="7">
    <source>
        <dbReference type="SAM" id="MobiDB-lite"/>
    </source>
</evidence>
<sequence length="196" mass="19817">MSAPYDPYSRPPQQPHTSQSGGTNGMALTSLVLGVLWLCWLGSIGAIITGIVALSQTRRTGQPGRGLAVAGIVLGAIGVLTGIAVGVIVGLAGYEVQKKKSVSVVLEGTATGGAKEASIAHSTGSIDKMEAAVVAVPWQKRFTKELSGLDVVVMNVTNIGSTGSVTCRITVDGKVVSTDTATGSGSASCTYDRLAG</sequence>
<comment type="similarity">
    <text evidence="2">Belongs to the MmpS family.</text>
</comment>
<dbReference type="Proteomes" id="UP000468735">
    <property type="component" value="Unassembled WGS sequence"/>
</dbReference>
<evidence type="ECO:0000256" key="4">
    <source>
        <dbReference type="ARBA" id="ARBA00022692"/>
    </source>
</evidence>
<feature type="transmembrane region" description="Helical" evidence="8">
    <location>
        <begin position="31"/>
        <end position="54"/>
    </location>
</feature>
<dbReference type="GO" id="GO:0005886">
    <property type="term" value="C:plasma membrane"/>
    <property type="evidence" value="ECO:0007669"/>
    <property type="project" value="UniProtKB-SubCell"/>
</dbReference>
<name>A0A6H9YBF3_9ACTN</name>